<keyword evidence="10" id="KW-1185">Reference proteome</keyword>
<keyword evidence="5 6" id="KW-0949">S-adenosyl-L-methionine</keyword>
<dbReference type="GO" id="GO:0032259">
    <property type="term" value="P:methylation"/>
    <property type="evidence" value="ECO:0007669"/>
    <property type="project" value="UniProtKB-KW"/>
</dbReference>
<evidence type="ECO:0000256" key="1">
    <source>
        <dbReference type="ARBA" id="ARBA00022490"/>
    </source>
</evidence>
<dbReference type="Proteomes" id="UP001595453">
    <property type="component" value="Unassembled WGS sequence"/>
</dbReference>
<evidence type="ECO:0000256" key="5">
    <source>
        <dbReference type="ARBA" id="ARBA00022691"/>
    </source>
</evidence>
<dbReference type="NCBIfam" id="TIGR00096">
    <property type="entry name" value="16S rRNA (cytidine(1402)-2'-O)-methyltransferase"/>
    <property type="match status" value="1"/>
</dbReference>
<evidence type="ECO:0000256" key="4">
    <source>
        <dbReference type="ARBA" id="ARBA00022679"/>
    </source>
</evidence>
<dbReference type="EC" id="2.1.1.198" evidence="6"/>
<dbReference type="PROSITE" id="PS01296">
    <property type="entry name" value="RSMI"/>
    <property type="match status" value="1"/>
</dbReference>
<dbReference type="RefSeq" id="WP_377124110.1">
    <property type="nucleotide sequence ID" value="NZ_JBHRSD010000017.1"/>
</dbReference>
<dbReference type="PANTHER" id="PTHR46111">
    <property type="entry name" value="RIBOSOMAL RNA SMALL SUBUNIT METHYLTRANSFERASE I"/>
    <property type="match status" value="1"/>
</dbReference>
<evidence type="ECO:0000313" key="9">
    <source>
        <dbReference type="EMBL" id="MFC3033035.1"/>
    </source>
</evidence>
<keyword evidence="3 6" id="KW-0489">Methyltransferase</keyword>
<comment type="similarity">
    <text evidence="6">Belongs to the methyltransferase superfamily. RsmI family.</text>
</comment>
<gene>
    <name evidence="6 9" type="primary">rsmI</name>
    <name evidence="9" type="ORF">ACFOEE_10920</name>
</gene>
<evidence type="ECO:0000313" key="10">
    <source>
        <dbReference type="Proteomes" id="UP001595453"/>
    </source>
</evidence>
<name>A0ABV7CKI4_9GAMM</name>
<protein>
    <recommendedName>
        <fullName evidence="6">Ribosomal RNA small subunit methyltransferase I</fullName>
        <ecNumber evidence="6">2.1.1.198</ecNumber>
    </recommendedName>
    <alternativeName>
        <fullName evidence="6">16S rRNA 2'-O-ribose C1402 methyltransferase</fullName>
    </alternativeName>
    <alternativeName>
        <fullName evidence="6">rRNA (cytidine-2'-O-)-methyltransferase RsmI</fullName>
    </alternativeName>
</protein>
<dbReference type="InterPro" id="IPR053910">
    <property type="entry name" value="RsmI_HTH"/>
</dbReference>
<comment type="subcellular location">
    <subcellularLocation>
        <location evidence="6">Cytoplasm</location>
    </subcellularLocation>
</comment>
<dbReference type="SUPFAM" id="SSF53790">
    <property type="entry name" value="Tetrapyrrole methylase"/>
    <property type="match status" value="1"/>
</dbReference>
<dbReference type="InterPro" id="IPR008189">
    <property type="entry name" value="rRNA_ssu_MeTfrase_I"/>
</dbReference>
<dbReference type="Pfam" id="PF00590">
    <property type="entry name" value="TP_methylase"/>
    <property type="match status" value="1"/>
</dbReference>
<sequence length="286" mass="31322">MTNTDNGNKIGTLYIVATPIGNLADISERALDTLRSVDLIAAEDTRHTGKLLSHFGIKTRTFALHDHNEKQKAQQLLDWLQEGKNIALVSDAGTPLISDPGYAVVNLCRQQGAHVTPVPGACAAIAALCCSGLPTDRFQFIGFSPAKSQARQQFFKTAYESGITSIMYESTHRIMASLEDLQTVLGAEQQVVFAKELTKTYETFFSGSVAELITFLTNEPERQRGELVLMLPGKPAQTEEIPAEAKRMLELLAPEMPLKKACGVVADYFGLKKNALYKVMIDDKDA</sequence>
<dbReference type="Gene3D" id="3.30.950.10">
    <property type="entry name" value="Methyltransferase, Cobalt-precorrin-4 Transmethylase, Domain 2"/>
    <property type="match status" value="1"/>
</dbReference>
<dbReference type="InterPro" id="IPR000878">
    <property type="entry name" value="4pyrrol_Mease"/>
</dbReference>
<dbReference type="InterPro" id="IPR014777">
    <property type="entry name" value="4pyrrole_Mease_sub1"/>
</dbReference>
<feature type="domain" description="Tetrapyrrole methylase" evidence="7">
    <location>
        <begin position="12"/>
        <end position="212"/>
    </location>
</feature>
<dbReference type="EMBL" id="JBHRSD010000017">
    <property type="protein sequence ID" value="MFC3033035.1"/>
    <property type="molecule type" value="Genomic_DNA"/>
</dbReference>
<comment type="function">
    <text evidence="6">Catalyzes the 2'-O-methylation of the ribose of cytidine 1402 (C1402) in 16S rRNA.</text>
</comment>
<feature type="domain" description="RsmI HTH" evidence="8">
    <location>
        <begin position="239"/>
        <end position="280"/>
    </location>
</feature>
<keyword evidence="9" id="KW-0675">Receptor</keyword>
<keyword evidence="1 6" id="KW-0963">Cytoplasm</keyword>
<evidence type="ECO:0000259" key="8">
    <source>
        <dbReference type="Pfam" id="PF23016"/>
    </source>
</evidence>
<dbReference type="PIRSF" id="PIRSF005917">
    <property type="entry name" value="MTase_YraL"/>
    <property type="match status" value="1"/>
</dbReference>
<comment type="caution">
    <text evidence="9">The sequence shown here is derived from an EMBL/GenBank/DDBJ whole genome shotgun (WGS) entry which is preliminary data.</text>
</comment>
<keyword evidence="2 6" id="KW-0698">rRNA processing</keyword>
<evidence type="ECO:0000256" key="2">
    <source>
        <dbReference type="ARBA" id="ARBA00022552"/>
    </source>
</evidence>
<dbReference type="GO" id="GO:0008168">
    <property type="term" value="F:methyltransferase activity"/>
    <property type="evidence" value="ECO:0007669"/>
    <property type="project" value="UniProtKB-KW"/>
</dbReference>
<dbReference type="InterPro" id="IPR018063">
    <property type="entry name" value="SAM_MeTrfase_RsmI_CS"/>
</dbReference>
<dbReference type="Pfam" id="PF23016">
    <property type="entry name" value="RsmI_C"/>
    <property type="match status" value="1"/>
</dbReference>
<dbReference type="CDD" id="cd11648">
    <property type="entry name" value="RsmI"/>
    <property type="match status" value="1"/>
</dbReference>
<evidence type="ECO:0000259" key="7">
    <source>
        <dbReference type="Pfam" id="PF00590"/>
    </source>
</evidence>
<reference evidence="10" key="1">
    <citation type="journal article" date="2019" name="Int. J. Syst. Evol. Microbiol.">
        <title>The Global Catalogue of Microorganisms (GCM) 10K type strain sequencing project: providing services to taxonomists for standard genome sequencing and annotation.</title>
        <authorList>
            <consortium name="The Broad Institute Genomics Platform"/>
            <consortium name="The Broad Institute Genome Sequencing Center for Infectious Disease"/>
            <person name="Wu L."/>
            <person name="Ma J."/>
        </authorList>
    </citation>
    <scope>NUCLEOTIDE SEQUENCE [LARGE SCALE GENOMIC DNA]</scope>
    <source>
        <strain evidence="10">KCTC 42730</strain>
    </source>
</reference>
<dbReference type="PANTHER" id="PTHR46111:SF1">
    <property type="entry name" value="RIBOSOMAL RNA SMALL SUBUNIT METHYLTRANSFERASE I"/>
    <property type="match status" value="1"/>
</dbReference>
<dbReference type="InterPro" id="IPR014776">
    <property type="entry name" value="4pyrrole_Mease_sub2"/>
</dbReference>
<dbReference type="InterPro" id="IPR035996">
    <property type="entry name" value="4pyrrol_Methylase_sf"/>
</dbReference>
<keyword evidence="4 6" id="KW-0808">Transferase</keyword>
<comment type="catalytic activity">
    <reaction evidence="6">
        <text>cytidine(1402) in 16S rRNA + S-adenosyl-L-methionine = 2'-O-methylcytidine(1402) in 16S rRNA + S-adenosyl-L-homocysteine + H(+)</text>
        <dbReference type="Rhea" id="RHEA:42924"/>
        <dbReference type="Rhea" id="RHEA-COMP:10285"/>
        <dbReference type="Rhea" id="RHEA-COMP:10286"/>
        <dbReference type="ChEBI" id="CHEBI:15378"/>
        <dbReference type="ChEBI" id="CHEBI:57856"/>
        <dbReference type="ChEBI" id="CHEBI:59789"/>
        <dbReference type="ChEBI" id="CHEBI:74495"/>
        <dbReference type="ChEBI" id="CHEBI:82748"/>
        <dbReference type="EC" id="2.1.1.198"/>
    </reaction>
</comment>
<evidence type="ECO:0000256" key="3">
    <source>
        <dbReference type="ARBA" id="ARBA00022603"/>
    </source>
</evidence>
<evidence type="ECO:0000256" key="6">
    <source>
        <dbReference type="HAMAP-Rule" id="MF_01877"/>
    </source>
</evidence>
<dbReference type="HAMAP" id="MF_01877">
    <property type="entry name" value="16SrRNA_methyltr_I"/>
    <property type="match status" value="1"/>
</dbReference>
<proteinExistence type="inferred from homology"/>
<dbReference type="Gene3D" id="3.40.1010.10">
    <property type="entry name" value="Cobalt-precorrin-4 Transmethylase, Domain 1"/>
    <property type="match status" value="1"/>
</dbReference>
<organism evidence="9 10">
    <name type="scientific">Pseudoalteromonas fenneropenaei</name>
    <dbReference type="NCBI Taxonomy" id="1737459"/>
    <lineage>
        <taxon>Bacteria</taxon>
        <taxon>Pseudomonadati</taxon>
        <taxon>Pseudomonadota</taxon>
        <taxon>Gammaproteobacteria</taxon>
        <taxon>Alteromonadales</taxon>
        <taxon>Pseudoalteromonadaceae</taxon>
        <taxon>Pseudoalteromonas</taxon>
    </lineage>
</organism>
<accession>A0ABV7CKI4</accession>